<keyword evidence="2" id="KW-0472">Membrane</keyword>
<sequence>MTILTGGSTEFTNLQFAHQRLPQTMPGIPSPLGYLKAFIHGFLGGEGTVPELEEAATPLSRPQTGRLQPPQMPISSPSRPFLPSLSPWSYPTTPEQLRSLLLAPPIATPTTTPTPPLMIFMASLSQLCQFWQTAALDRAQPPPLTGQLQYMSTDRRVYHYRADTLNVSLSIENAHSPTLQLQLTPARGFSTTHLLPHCLEPYIVQNSGALKAYFVYQVALMVLYFVWLGICY</sequence>
<evidence type="ECO:0000313" key="4">
    <source>
        <dbReference type="Proteomes" id="UP001174909"/>
    </source>
</evidence>
<protein>
    <submittedName>
        <fullName evidence="3">Uncharacterized protein</fullName>
    </submittedName>
</protein>
<accession>A0AA35WCB8</accession>
<feature type="transmembrane region" description="Helical" evidence="2">
    <location>
        <begin position="213"/>
        <end position="231"/>
    </location>
</feature>
<dbReference type="AlphaFoldDB" id="A0AA35WCB8"/>
<feature type="region of interest" description="Disordered" evidence="1">
    <location>
        <begin position="54"/>
        <end position="73"/>
    </location>
</feature>
<dbReference type="Proteomes" id="UP001174909">
    <property type="component" value="Unassembled WGS sequence"/>
</dbReference>
<evidence type="ECO:0000256" key="2">
    <source>
        <dbReference type="SAM" id="Phobius"/>
    </source>
</evidence>
<comment type="caution">
    <text evidence="3">The sequence shown here is derived from an EMBL/GenBank/DDBJ whole genome shotgun (WGS) entry which is preliminary data.</text>
</comment>
<organism evidence="3 4">
    <name type="scientific">Geodia barretti</name>
    <name type="common">Barrett's horny sponge</name>
    <dbReference type="NCBI Taxonomy" id="519541"/>
    <lineage>
        <taxon>Eukaryota</taxon>
        <taxon>Metazoa</taxon>
        <taxon>Porifera</taxon>
        <taxon>Demospongiae</taxon>
        <taxon>Heteroscleromorpha</taxon>
        <taxon>Tetractinellida</taxon>
        <taxon>Astrophorina</taxon>
        <taxon>Geodiidae</taxon>
        <taxon>Geodia</taxon>
    </lineage>
</organism>
<dbReference type="EMBL" id="CASHTH010000962">
    <property type="protein sequence ID" value="CAI8009475.1"/>
    <property type="molecule type" value="Genomic_DNA"/>
</dbReference>
<keyword evidence="2" id="KW-0812">Transmembrane</keyword>
<name>A0AA35WCB8_GEOBA</name>
<evidence type="ECO:0000313" key="3">
    <source>
        <dbReference type="EMBL" id="CAI8009475.1"/>
    </source>
</evidence>
<keyword evidence="4" id="KW-1185">Reference proteome</keyword>
<gene>
    <name evidence="3" type="ORF">GBAR_LOCUS6349</name>
</gene>
<reference evidence="3" key="1">
    <citation type="submission" date="2023-03" db="EMBL/GenBank/DDBJ databases">
        <authorList>
            <person name="Steffen K."/>
            <person name="Cardenas P."/>
        </authorList>
    </citation>
    <scope>NUCLEOTIDE SEQUENCE</scope>
</reference>
<proteinExistence type="predicted"/>
<evidence type="ECO:0000256" key="1">
    <source>
        <dbReference type="SAM" id="MobiDB-lite"/>
    </source>
</evidence>
<keyword evidence="2" id="KW-1133">Transmembrane helix</keyword>